<name>A0ACD3STK7_9BURK</name>
<evidence type="ECO:0000313" key="1">
    <source>
        <dbReference type="EMBL" id="TMS59527.1"/>
    </source>
</evidence>
<protein>
    <submittedName>
        <fullName evidence="1">Inositol monophosphatase</fullName>
    </submittedName>
</protein>
<sequence>MHPMLNIAVKAARKAGNIINRASLDVEQVRVTRKQHNDFVTEVDKAAEHAILDVLRTAYPDHAILAEESGQSWQEGETPHEYTWVIDPLDGTTNFIHGFPQYCVSIGLLHKGVPFQAVVYDPTRDELFTASKGGGAFLNSRRIRVTRRDRLADCLIGTGFPFRDGDDLPAYMQMFEVMSRSCAGLRRPGAAALDLAYVACGRLDGFFERGLNPWDMAAGALLITEAGGLIGNFNGEAHFMEQGEVMAGTPKIFVQMLKLLSEHSLDRVRKPS</sequence>
<accession>A0ACD3STK7</accession>
<gene>
    <name evidence="1" type="ORF">MW7_001280</name>
</gene>
<dbReference type="EMBL" id="AKCV02000006">
    <property type="protein sequence ID" value="TMS59527.1"/>
    <property type="molecule type" value="Genomic_DNA"/>
</dbReference>
<proteinExistence type="predicted"/>
<comment type="caution">
    <text evidence="1">The sequence shown here is derived from an EMBL/GenBank/DDBJ whole genome shotgun (WGS) entry which is preliminary data.</text>
</comment>
<organism evidence="1 2">
    <name type="scientific">Imbroritus primus</name>
    <dbReference type="NCBI Taxonomy" id="3058603"/>
    <lineage>
        <taxon>Bacteria</taxon>
        <taxon>Pseudomonadati</taxon>
        <taxon>Pseudomonadota</taxon>
        <taxon>Betaproteobacteria</taxon>
        <taxon>Burkholderiales</taxon>
        <taxon>Burkholderiaceae</taxon>
        <taxon>Imbroritus</taxon>
    </lineage>
</organism>
<evidence type="ECO:0000313" key="2">
    <source>
        <dbReference type="Proteomes" id="UP000004277"/>
    </source>
</evidence>
<dbReference type="Proteomes" id="UP000004277">
    <property type="component" value="Unassembled WGS sequence"/>
</dbReference>
<keyword evidence="2" id="KW-1185">Reference proteome</keyword>
<reference evidence="1" key="1">
    <citation type="submission" date="2019-05" db="EMBL/GenBank/DDBJ databases">
        <title>Revised genome assembly of Burkholderiaceae (previously Ralstonia) sp. PBA.</title>
        <authorList>
            <person name="Gan H.M."/>
        </authorList>
    </citation>
    <scope>NUCLEOTIDE SEQUENCE</scope>
    <source>
        <strain evidence="1">PBA</strain>
    </source>
</reference>